<dbReference type="GO" id="GO:0005524">
    <property type="term" value="F:ATP binding"/>
    <property type="evidence" value="ECO:0007669"/>
    <property type="project" value="UniProtKB-KW"/>
</dbReference>
<organism evidence="5 6">
    <name type="scientific">Arthrobacter liuii</name>
    <dbReference type="NCBI Taxonomy" id="1476996"/>
    <lineage>
        <taxon>Bacteria</taxon>
        <taxon>Bacillati</taxon>
        <taxon>Actinomycetota</taxon>
        <taxon>Actinomycetes</taxon>
        <taxon>Micrococcales</taxon>
        <taxon>Micrococcaceae</taxon>
        <taxon>Arthrobacter</taxon>
    </lineage>
</organism>
<evidence type="ECO:0000256" key="3">
    <source>
        <dbReference type="ARBA" id="ARBA00022840"/>
    </source>
</evidence>
<dbReference type="Gene3D" id="2.40.50.100">
    <property type="match status" value="1"/>
</dbReference>
<evidence type="ECO:0000313" key="6">
    <source>
        <dbReference type="Proteomes" id="UP000643279"/>
    </source>
</evidence>
<proteinExistence type="predicted"/>
<dbReference type="Pfam" id="PF00005">
    <property type="entry name" value="ABC_tran"/>
    <property type="match status" value="1"/>
</dbReference>
<name>A0ABQ2AVS2_9MICC</name>
<dbReference type="EMBL" id="BMFW01000021">
    <property type="protein sequence ID" value="GGH99340.1"/>
    <property type="molecule type" value="Genomic_DNA"/>
</dbReference>
<dbReference type="PANTHER" id="PTHR43875">
    <property type="entry name" value="MALTODEXTRIN IMPORT ATP-BINDING PROTEIN MSMX"/>
    <property type="match status" value="1"/>
</dbReference>
<dbReference type="Pfam" id="PF08402">
    <property type="entry name" value="TOBE_2"/>
    <property type="match status" value="1"/>
</dbReference>
<dbReference type="Proteomes" id="UP000643279">
    <property type="component" value="Unassembled WGS sequence"/>
</dbReference>
<dbReference type="SUPFAM" id="SSF52540">
    <property type="entry name" value="P-loop containing nucleoside triphosphate hydrolases"/>
    <property type="match status" value="1"/>
</dbReference>
<dbReference type="InterPro" id="IPR013611">
    <property type="entry name" value="Transp-assoc_OB_typ2"/>
</dbReference>
<dbReference type="InterPro" id="IPR003439">
    <property type="entry name" value="ABC_transporter-like_ATP-bd"/>
</dbReference>
<dbReference type="PROSITE" id="PS50893">
    <property type="entry name" value="ABC_TRANSPORTER_2"/>
    <property type="match status" value="1"/>
</dbReference>
<comment type="caution">
    <text evidence="5">The sequence shown here is derived from an EMBL/GenBank/DDBJ whole genome shotgun (WGS) entry which is preliminary data.</text>
</comment>
<dbReference type="SMART" id="SM00382">
    <property type="entry name" value="AAA"/>
    <property type="match status" value="1"/>
</dbReference>
<dbReference type="InterPro" id="IPR003593">
    <property type="entry name" value="AAA+_ATPase"/>
</dbReference>
<dbReference type="PANTHER" id="PTHR43875:SF1">
    <property type="entry name" value="OSMOPROTECTIVE COMPOUNDS UPTAKE ATP-BINDING PROTEIN GGTA"/>
    <property type="match status" value="1"/>
</dbReference>
<evidence type="ECO:0000259" key="4">
    <source>
        <dbReference type="PROSITE" id="PS50893"/>
    </source>
</evidence>
<sequence>MTAIELTNITKRFGDVTALDGVTLSIRDRENLSILGPSGSGKSSLLRIIAGLEHPDEGTVELDGKDQSGVPAHQRDVSIVFQNFALYPHLSSLGNITLGLRHGLGLSKQEAETRAREVASRMRVEELLHRRPKAMSGGQRQRIALARALARHAGVVLLDEPMSGLDAQLHISLRAEIHQLISQEGATGVTVTHDQQDAMSMADRIAVMDNGRIVQLGTPDELYDSPVSAFVAGFIGAPPMNLLSSVRTESGAMETAYGRVSTDVSSAALTGDVVLGVRPEDVRLGRPEHGNAWTTEGEVILVEPNGPLRTVHVDLGGSVLLLSCRSAERPQLHSRVAVWSDPEKIHVFHGPGGLRAGMASELGLTAAALSAAV</sequence>
<dbReference type="PROSITE" id="PS00211">
    <property type="entry name" value="ABC_TRANSPORTER_1"/>
    <property type="match status" value="1"/>
</dbReference>
<keyword evidence="2" id="KW-0547">Nucleotide-binding</keyword>
<dbReference type="InterPro" id="IPR047641">
    <property type="entry name" value="ABC_transpr_MalK/UgpC-like"/>
</dbReference>
<dbReference type="InterPro" id="IPR027417">
    <property type="entry name" value="P-loop_NTPase"/>
</dbReference>
<feature type="domain" description="ABC transporter" evidence="4">
    <location>
        <begin position="4"/>
        <end position="235"/>
    </location>
</feature>
<reference evidence="6" key="1">
    <citation type="journal article" date="2019" name="Int. J. Syst. Evol. Microbiol.">
        <title>The Global Catalogue of Microorganisms (GCM) 10K type strain sequencing project: providing services to taxonomists for standard genome sequencing and annotation.</title>
        <authorList>
            <consortium name="The Broad Institute Genomics Platform"/>
            <consortium name="The Broad Institute Genome Sequencing Center for Infectious Disease"/>
            <person name="Wu L."/>
            <person name="Ma J."/>
        </authorList>
    </citation>
    <scope>NUCLEOTIDE SEQUENCE [LARGE SCALE GENOMIC DNA]</scope>
    <source>
        <strain evidence="6">CGMCC 1.12778</strain>
    </source>
</reference>
<dbReference type="SUPFAM" id="SSF50331">
    <property type="entry name" value="MOP-like"/>
    <property type="match status" value="1"/>
</dbReference>
<keyword evidence="6" id="KW-1185">Reference proteome</keyword>
<protein>
    <submittedName>
        <fullName evidence="5">Sugar ABC transporter ATP-binding protein</fullName>
    </submittedName>
</protein>
<gene>
    <name evidence="5" type="ORF">GCM10007170_33950</name>
</gene>
<dbReference type="InterPro" id="IPR008995">
    <property type="entry name" value="Mo/tungstate-bd_C_term_dom"/>
</dbReference>
<evidence type="ECO:0000256" key="2">
    <source>
        <dbReference type="ARBA" id="ARBA00022741"/>
    </source>
</evidence>
<evidence type="ECO:0000256" key="1">
    <source>
        <dbReference type="ARBA" id="ARBA00022448"/>
    </source>
</evidence>
<dbReference type="InterPro" id="IPR017871">
    <property type="entry name" value="ABC_transporter-like_CS"/>
</dbReference>
<keyword evidence="1" id="KW-0813">Transport</keyword>
<accession>A0ABQ2AVS2</accession>
<dbReference type="RefSeq" id="WP_188572742.1">
    <property type="nucleotide sequence ID" value="NZ_BMFW01000021.1"/>
</dbReference>
<dbReference type="Gene3D" id="2.40.50.140">
    <property type="entry name" value="Nucleic acid-binding proteins"/>
    <property type="match status" value="1"/>
</dbReference>
<keyword evidence="3 5" id="KW-0067">ATP-binding</keyword>
<dbReference type="Gene3D" id="3.40.50.300">
    <property type="entry name" value="P-loop containing nucleotide triphosphate hydrolases"/>
    <property type="match status" value="1"/>
</dbReference>
<dbReference type="InterPro" id="IPR012340">
    <property type="entry name" value="NA-bd_OB-fold"/>
</dbReference>
<evidence type="ECO:0000313" key="5">
    <source>
        <dbReference type="EMBL" id="GGH99340.1"/>
    </source>
</evidence>